<dbReference type="InterPro" id="IPR002182">
    <property type="entry name" value="NB-ARC"/>
</dbReference>
<dbReference type="EMBL" id="RJKE01000001">
    <property type="protein sequence ID" value="ROO86195.1"/>
    <property type="molecule type" value="Genomic_DNA"/>
</dbReference>
<comment type="caution">
    <text evidence="2">The sequence shown here is derived from an EMBL/GenBank/DDBJ whole genome shotgun (WGS) entry which is preliminary data.</text>
</comment>
<proteinExistence type="predicted"/>
<dbReference type="InterPro" id="IPR011990">
    <property type="entry name" value="TPR-like_helical_dom_sf"/>
</dbReference>
<evidence type="ECO:0000313" key="2">
    <source>
        <dbReference type="EMBL" id="ROO86195.1"/>
    </source>
</evidence>
<accession>A0A3N1CY69</accession>
<name>A0A3N1CY69_9ACTN</name>
<dbReference type="OrthoDB" id="580767at2"/>
<feature type="domain" description="NB-ARC" evidence="1">
    <location>
        <begin position="36"/>
        <end position="194"/>
    </location>
</feature>
<keyword evidence="3" id="KW-1185">Reference proteome</keyword>
<dbReference type="SUPFAM" id="SSF48452">
    <property type="entry name" value="TPR-like"/>
    <property type="match status" value="3"/>
</dbReference>
<organism evidence="2 3">
    <name type="scientific">Actinocorallia herbida</name>
    <dbReference type="NCBI Taxonomy" id="58109"/>
    <lineage>
        <taxon>Bacteria</taxon>
        <taxon>Bacillati</taxon>
        <taxon>Actinomycetota</taxon>
        <taxon>Actinomycetes</taxon>
        <taxon>Streptosporangiales</taxon>
        <taxon>Thermomonosporaceae</taxon>
        <taxon>Actinocorallia</taxon>
    </lineage>
</organism>
<reference evidence="2 3" key="1">
    <citation type="submission" date="2018-11" db="EMBL/GenBank/DDBJ databases">
        <title>Sequencing the genomes of 1000 actinobacteria strains.</title>
        <authorList>
            <person name="Klenk H.-P."/>
        </authorList>
    </citation>
    <scope>NUCLEOTIDE SEQUENCE [LARGE SCALE GENOMIC DNA]</scope>
    <source>
        <strain evidence="2 3">DSM 44254</strain>
    </source>
</reference>
<dbReference type="SUPFAM" id="SSF52540">
    <property type="entry name" value="P-loop containing nucleoside triphosphate hydrolases"/>
    <property type="match status" value="1"/>
</dbReference>
<evidence type="ECO:0000259" key="1">
    <source>
        <dbReference type="Pfam" id="PF00931"/>
    </source>
</evidence>
<dbReference type="NCBIfam" id="NF040586">
    <property type="entry name" value="FxSxx_TPR"/>
    <property type="match status" value="1"/>
</dbReference>
<dbReference type="AlphaFoldDB" id="A0A3N1CY69"/>
<dbReference type="Gene3D" id="3.40.50.300">
    <property type="entry name" value="P-loop containing nucleotide triphosphate hydrolases"/>
    <property type="match status" value="1"/>
</dbReference>
<gene>
    <name evidence="2" type="ORF">EDD29_3758</name>
</gene>
<dbReference type="Proteomes" id="UP000272400">
    <property type="component" value="Unassembled WGS sequence"/>
</dbReference>
<dbReference type="InterPro" id="IPR027417">
    <property type="entry name" value="P-loop_NTPase"/>
</dbReference>
<evidence type="ECO:0000313" key="3">
    <source>
        <dbReference type="Proteomes" id="UP000272400"/>
    </source>
</evidence>
<dbReference type="Pfam" id="PF13424">
    <property type="entry name" value="TPR_12"/>
    <property type="match status" value="2"/>
</dbReference>
<dbReference type="Pfam" id="PF00931">
    <property type="entry name" value="NB-ARC"/>
    <property type="match status" value="1"/>
</dbReference>
<protein>
    <submittedName>
        <fullName evidence="2">Tetratricopeptide repeat protein</fullName>
    </submittedName>
</protein>
<dbReference type="GO" id="GO:0043531">
    <property type="term" value="F:ADP binding"/>
    <property type="evidence" value="ECO:0007669"/>
    <property type="project" value="InterPro"/>
</dbReference>
<dbReference type="PANTHER" id="PTHR46082:SF6">
    <property type="entry name" value="AAA+ ATPASE DOMAIN-CONTAINING PROTEIN-RELATED"/>
    <property type="match status" value="1"/>
</dbReference>
<dbReference type="Pfam" id="PF13374">
    <property type="entry name" value="TPR_10"/>
    <property type="match status" value="2"/>
</dbReference>
<sequence>MNVCYGDGVTQRGELGYVPRVWGKVPLRNRNFTGRERELELLKQSLVGQQTAVVPQALRGMGGVGKTQLAVEYAHRNKHRYDLVWWIPADQPSLIASTIAALSPELGLGDVNAQGVRETAAAVINALRRGEPYGNWLLIFDNAGEPRDLDEFIPADSGHVLITSRNPDWKTRVETVEVDVFDRAESIEFLNRRVRRQLGDAEASRLAERLGDLPLALEQAGALQAEAAMEIGEYLELLAQKPTEAMGLLAPPDYPQSMADAWLLSTQGLERALPEALELLKVCAFFGPEPIPVDIFRRGSVHDDSLLSRTLSDPVRRSMAIRMIGKFALATIEDRQIHVHRLVQSFLKDTIDPAEYDSYKHHVHQLLAGAAPTDPDQESRWPQFAELVPHVRPSELAACATPKVRQFAVNLVRYLISYGDTASARAFVDDFISAWEDKPLDGDPSLLIARNRLASILRVEEGYEAAYRLRAEALQQARNEFGPVHPVTLALQVALGTDLRGLGDFAGALAHDTEARRRHEEVFGTEHPRTWNIVHNQALDLVVNSRYPEAREQHRQIFELQSGATSGVSKIEVLTSWGGLARALRLCGDLDEARFLSEDAYDFGKEALGSEHLRTLQVGIDLSIALRRAGEHDEALSLIRQVHASHAARFPRDPQILSSANALANALRMVGEFDEAAQIMYLALTGYPLMYREGHPYALASAGNAAILHRLRGDVAEARRINETSLAGLREQLGFAHDYTLTVAVNLASDLSALGLLDEACELGQRCHTAYLTLFGPDDPATLVAGLNLARDLQATGRGDGGFDISLELLAGRRGADHPEIVDVRAGHRLNPDFDAPPI</sequence>
<dbReference type="InterPro" id="IPR053137">
    <property type="entry name" value="NLR-like"/>
</dbReference>
<dbReference type="Gene3D" id="1.25.40.10">
    <property type="entry name" value="Tetratricopeptide repeat domain"/>
    <property type="match status" value="2"/>
</dbReference>
<dbReference type="PANTHER" id="PTHR46082">
    <property type="entry name" value="ATP/GTP-BINDING PROTEIN-RELATED"/>
    <property type="match status" value="1"/>
</dbReference>